<dbReference type="AlphaFoldDB" id="A0A2K1DWD7"/>
<dbReference type="InterPro" id="IPR011055">
    <property type="entry name" value="Dup_hybrid_motif"/>
</dbReference>
<dbReference type="Gene3D" id="2.70.70.10">
    <property type="entry name" value="Glucose Permease (Domain IIA)"/>
    <property type="match status" value="1"/>
</dbReference>
<keyword evidence="1" id="KW-0732">Signal</keyword>
<feature type="domain" description="M23ase beta-sheet core" evidence="2">
    <location>
        <begin position="48"/>
        <end position="106"/>
    </location>
</feature>
<protein>
    <submittedName>
        <fullName evidence="3">Peptidase M23</fullName>
    </submittedName>
</protein>
<dbReference type="PANTHER" id="PTHR21666:SF289">
    <property type="entry name" value="L-ALA--D-GLU ENDOPEPTIDASE"/>
    <property type="match status" value="1"/>
</dbReference>
<dbReference type="InterPro" id="IPR016047">
    <property type="entry name" value="M23ase_b-sheet_dom"/>
</dbReference>
<accession>A0A2K1DWD7</accession>
<evidence type="ECO:0000256" key="1">
    <source>
        <dbReference type="ARBA" id="ARBA00022729"/>
    </source>
</evidence>
<dbReference type="RefSeq" id="WP_103052786.1">
    <property type="nucleotide sequence ID" value="NZ_POWF01000009.1"/>
</dbReference>
<organism evidence="3 4">
    <name type="scientific">Hanstruepera neustonica</name>
    <dbReference type="NCBI Taxonomy" id="1445657"/>
    <lineage>
        <taxon>Bacteria</taxon>
        <taxon>Pseudomonadati</taxon>
        <taxon>Bacteroidota</taxon>
        <taxon>Flavobacteriia</taxon>
        <taxon>Flavobacteriales</taxon>
        <taxon>Flavobacteriaceae</taxon>
        <taxon>Hanstruepera</taxon>
    </lineage>
</organism>
<sequence>MRKLLFLLLLFYTLGYSQNPYPQDYFRAPLDISLIPSGTFGELRSNHFHSGLDIKTQQREGLSVYAIADGYVSRIKVSHYGYGKALYITHPNGYVSVYGHLQKYAPEIESYIKNLQYEQETFEIEVFPNPIEIPVHKSDIVAYTGNTGGSGGPHLHFEIRDNQERPINPLLFGLEIQDNTRPTIKEVYAYPLSNDAHINSSKEKQKLRLIPLQNGDYSVENIEAYGKIGFGIETIDRQDLATNQNGVSNIQGIFNGNLMFEIDFKRFSFDETRHINRLIDYKHYKEDKTRIQKLFVEPENPLSMYKNLDNNGYLRVEDSTNSVYKIKVNDFHNNPTWLTINIEGKKTDDIKSKPDSVTPFFIYAKKNNELLNKNVSVNFPENTFYDDFYVDFNVRNDTLTLHEDIVPVRDNFSISFDITNYEYPESEKLYIARLVGYKNQYALYSSTKKKENKLTTYTQTLGTYALVLDTINPKIKPVNFSKGKWLSKYRFLKIKIEDNESGISNYRATLNGKWILMEYDYKKNELTYDFNDAVSTETENNLKVIVTDNVGNSSTFETLFYRK</sequence>
<dbReference type="PANTHER" id="PTHR21666">
    <property type="entry name" value="PEPTIDASE-RELATED"/>
    <property type="match status" value="1"/>
</dbReference>
<comment type="caution">
    <text evidence="3">The sequence shown here is derived from an EMBL/GenBank/DDBJ whole genome shotgun (WGS) entry which is preliminary data.</text>
</comment>
<dbReference type="Proteomes" id="UP000236641">
    <property type="component" value="Unassembled WGS sequence"/>
</dbReference>
<dbReference type="Pfam" id="PF01551">
    <property type="entry name" value="Peptidase_M23"/>
    <property type="match status" value="1"/>
</dbReference>
<dbReference type="EMBL" id="POWF01000009">
    <property type="protein sequence ID" value="PNQ72299.1"/>
    <property type="molecule type" value="Genomic_DNA"/>
</dbReference>
<dbReference type="GO" id="GO:0004222">
    <property type="term" value="F:metalloendopeptidase activity"/>
    <property type="evidence" value="ECO:0007669"/>
    <property type="project" value="TreeGrafter"/>
</dbReference>
<name>A0A2K1DWD7_9FLAO</name>
<evidence type="ECO:0000313" key="3">
    <source>
        <dbReference type="EMBL" id="PNQ72299.1"/>
    </source>
</evidence>
<dbReference type="CDD" id="cd12797">
    <property type="entry name" value="M23_peptidase"/>
    <property type="match status" value="1"/>
</dbReference>
<proteinExistence type="predicted"/>
<evidence type="ECO:0000259" key="2">
    <source>
        <dbReference type="Pfam" id="PF01551"/>
    </source>
</evidence>
<dbReference type="InterPro" id="IPR050570">
    <property type="entry name" value="Cell_wall_metabolism_enzyme"/>
</dbReference>
<dbReference type="OrthoDB" id="9810477at2"/>
<reference evidence="3 4" key="1">
    <citation type="submission" date="2018-01" db="EMBL/GenBank/DDBJ databases">
        <title>The draft genome of Hanstruepera neustonica JCM19743.</title>
        <authorList>
            <person name="He R.-H."/>
            <person name="Du Z.-J."/>
        </authorList>
    </citation>
    <scope>NUCLEOTIDE SEQUENCE [LARGE SCALE GENOMIC DNA]</scope>
    <source>
        <strain evidence="3 4">JCM19743</strain>
    </source>
</reference>
<evidence type="ECO:0000313" key="4">
    <source>
        <dbReference type="Proteomes" id="UP000236641"/>
    </source>
</evidence>
<dbReference type="SUPFAM" id="SSF51261">
    <property type="entry name" value="Duplicated hybrid motif"/>
    <property type="match status" value="1"/>
</dbReference>
<keyword evidence="4" id="KW-1185">Reference proteome</keyword>
<gene>
    <name evidence="3" type="ORF">C1T31_12150</name>
</gene>